<feature type="region of interest" description="Disordered" evidence="8">
    <location>
        <begin position="1"/>
        <end position="40"/>
    </location>
</feature>
<evidence type="ECO:0000256" key="1">
    <source>
        <dbReference type="ARBA" id="ARBA00004613"/>
    </source>
</evidence>
<keyword evidence="3" id="KW-0202">Cytokine</keyword>
<keyword evidence="4" id="KW-0964">Secreted</keyword>
<dbReference type="RefSeq" id="XP_022093759.1">
    <property type="nucleotide sequence ID" value="XM_022238067.1"/>
</dbReference>
<keyword evidence="7" id="KW-0175">Coiled coil</keyword>
<name>A0A8B7YKH0_ACAPL</name>
<evidence type="ECO:0000256" key="6">
    <source>
        <dbReference type="ARBA" id="ARBA00023180"/>
    </source>
</evidence>
<feature type="domain" description="THD" evidence="10">
    <location>
        <begin position="233"/>
        <end position="367"/>
    </location>
</feature>
<keyword evidence="6" id="KW-0325">Glycoprotein</keyword>
<keyword evidence="9" id="KW-0812">Transmembrane</keyword>
<evidence type="ECO:0000256" key="9">
    <source>
        <dbReference type="SAM" id="Phobius"/>
    </source>
</evidence>
<dbReference type="InterPro" id="IPR008160">
    <property type="entry name" value="Collagen"/>
</dbReference>
<dbReference type="GO" id="GO:0005125">
    <property type="term" value="F:cytokine activity"/>
    <property type="evidence" value="ECO:0007669"/>
    <property type="project" value="UniProtKB-KW"/>
</dbReference>
<dbReference type="AlphaFoldDB" id="A0A8B7YKH0"/>
<evidence type="ECO:0000313" key="12">
    <source>
        <dbReference type="RefSeq" id="XP_022093759.1"/>
    </source>
</evidence>
<sequence>MENSKKKPLVGSYMETPLELRDDSSKTSHNSTKGSCLDRETSTRWRRPQCNLTAYLTLILTLFVALVGGISVLRMRELERRLAWQEREIENLDDRVKQLSRLEDTYLPGLEAMPSRHLLAFDGADCDCPAGPKGDPGPRGERGRSGRDGRPGKDGHRGPPGIPGLDGRPGPPGEKGERGDIGLPGERGPPGSRGLKGDQGEPGVSGPPGPRGPTGTVEGLDSLQINRHVVFARAIHLQGIPSDQVSGMRRLGFQGLLRDWTISTNSGGFALESDGNVTVTERGQYFIYSSVLFYDGSAFYGAHTNINGKNFLKCTGARASSAAKFGPCSASGVALLNEGDKVGIVSVYPMKEVEMRPESTYFGIIKLN</sequence>
<dbReference type="Gene3D" id="2.60.120.40">
    <property type="match status" value="1"/>
</dbReference>
<feature type="region of interest" description="Disordered" evidence="8">
    <location>
        <begin position="129"/>
        <end position="219"/>
    </location>
</feature>
<dbReference type="PROSITE" id="PS50049">
    <property type="entry name" value="THD_2"/>
    <property type="match status" value="1"/>
</dbReference>
<comment type="similarity">
    <text evidence="2">Belongs to the tumor necrosis factor family.</text>
</comment>
<evidence type="ECO:0000256" key="5">
    <source>
        <dbReference type="ARBA" id="ARBA00023157"/>
    </source>
</evidence>
<evidence type="ECO:0000313" key="11">
    <source>
        <dbReference type="Proteomes" id="UP000694845"/>
    </source>
</evidence>
<dbReference type="InterPro" id="IPR006052">
    <property type="entry name" value="TNF_dom"/>
</dbReference>
<evidence type="ECO:0000256" key="7">
    <source>
        <dbReference type="SAM" id="Coils"/>
    </source>
</evidence>
<dbReference type="InterPro" id="IPR051748">
    <property type="entry name" value="TNF_Ligand_Superfamily"/>
</dbReference>
<dbReference type="GO" id="GO:0005615">
    <property type="term" value="C:extracellular space"/>
    <property type="evidence" value="ECO:0007669"/>
    <property type="project" value="UniProtKB-KW"/>
</dbReference>
<dbReference type="Proteomes" id="UP000694845">
    <property type="component" value="Unplaced"/>
</dbReference>
<reference evidence="12" key="1">
    <citation type="submission" date="2025-08" db="UniProtKB">
        <authorList>
            <consortium name="RefSeq"/>
        </authorList>
    </citation>
    <scope>IDENTIFICATION</scope>
</reference>
<keyword evidence="5" id="KW-1015">Disulfide bond</keyword>
<dbReference type="KEGG" id="aplc:110980968"/>
<keyword evidence="9" id="KW-0472">Membrane</keyword>
<comment type="subcellular location">
    <subcellularLocation>
        <location evidence="1">Secreted</location>
    </subcellularLocation>
</comment>
<accession>A0A8B7YKH0</accession>
<dbReference type="GO" id="GO:0005164">
    <property type="term" value="F:tumor necrosis factor receptor binding"/>
    <property type="evidence" value="ECO:0007669"/>
    <property type="project" value="InterPro"/>
</dbReference>
<dbReference type="OrthoDB" id="8964326at2759"/>
<organism evidence="11 12">
    <name type="scientific">Acanthaster planci</name>
    <name type="common">Crown-of-thorns starfish</name>
    <dbReference type="NCBI Taxonomy" id="133434"/>
    <lineage>
        <taxon>Eukaryota</taxon>
        <taxon>Metazoa</taxon>
        <taxon>Echinodermata</taxon>
        <taxon>Eleutherozoa</taxon>
        <taxon>Asterozoa</taxon>
        <taxon>Asteroidea</taxon>
        <taxon>Valvatacea</taxon>
        <taxon>Valvatida</taxon>
        <taxon>Acanthasteridae</taxon>
        <taxon>Acanthaster</taxon>
    </lineage>
</organism>
<dbReference type="Pfam" id="PF01391">
    <property type="entry name" value="Collagen"/>
    <property type="match status" value="1"/>
</dbReference>
<dbReference type="Pfam" id="PF00229">
    <property type="entry name" value="TNF"/>
    <property type="match status" value="1"/>
</dbReference>
<proteinExistence type="inferred from homology"/>
<keyword evidence="9" id="KW-1133">Transmembrane helix</keyword>
<dbReference type="GO" id="GO:0016020">
    <property type="term" value="C:membrane"/>
    <property type="evidence" value="ECO:0007669"/>
    <property type="project" value="InterPro"/>
</dbReference>
<evidence type="ECO:0000256" key="3">
    <source>
        <dbReference type="ARBA" id="ARBA00022514"/>
    </source>
</evidence>
<gene>
    <name evidence="12" type="primary">LOC110980968</name>
</gene>
<feature type="transmembrane region" description="Helical" evidence="9">
    <location>
        <begin position="52"/>
        <end position="73"/>
    </location>
</feature>
<dbReference type="PANTHER" id="PTHR15151:SF24">
    <property type="entry name" value="A PROLIFERATION-INDUCING LIGAND-LIKE PROTEIN-RELATED"/>
    <property type="match status" value="1"/>
</dbReference>
<dbReference type="SUPFAM" id="SSF49842">
    <property type="entry name" value="TNF-like"/>
    <property type="match status" value="1"/>
</dbReference>
<dbReference type="InterPro" id="IPR008983">
    <property type="entry name" value="Tumour_necrosis_fac-like_dom"/>
</dbReference>
<dbReference type="OMA" id="CKSSGVM"/>
<dbReference type="GeneID" id="110980968"/>
<evidence type="ECO:0000256" key="2">
    <source>
        <dbReference type="ARBA" id="ARBA00008670"/>
    </source>
</evidence>
<feature type="compositionally biased region" description="Basic and acidic residues" evidence="8">
    <location>
        <begin position="136"/>
        <end position="157"/>
    </location>
</feature>
<evidence type="ECO:0000256" key="8">
    <source>
        <dbReference type="SAM" id="MobiDB-lite"/>
    </source>
</evidence>
<dbReference type="PANTHER" id="PTHR15151">
    <property type="entry name" value="PROTEIN EIGER"/>
    <property type="match status" value="1"/>
</dbReference>
<feature type="coiled-coil region" evidence="7">
    <location>
        <begin position="75"/>
        <end position="102"/>
    </location>
</feature>
<evidence type="ECO:0000256" key="4">
    <source>
        <dbReference type="ARBA" id="ARBA00022525"/>
    </source>
</evidence>
<protein>
    <submittedName>
        <fullName evidence="12">Ectodysplasin-A-like</fullName>
    </submittedName>
</protein>
<dbReference type="GO" id="GO:0006955">
    <property type="term" value="P:immune response"/>
    <property type="evidence" value="ECO:0007669"/>
    <property type="project" value="InterPro"/>
</dbReference>
<keyword evidence="11" id="KW-1185">Reference proteome</keyword>
<evidence type="ECO:0000259" key="10">
    <source>
        <dbReference type="PROSITE" id="PS50049"/>
    </source>
</evidence>